<dbReference type="EMBL" id="DS113736">
    <property type="protein sequence ID" value="EAX96958.1"/>
    <property type="molecule type" value="Genomic_DNA"/>
</dbReference>
<dbReference type="GO" id="GO:0016579">
    <property type="term" value="P:protein deubiquitination"/>
    <property type="evidence" value="ECO:0007669"/>
    <property type="project" value="InterPro"/>
</dbReference>
<feature type="domain" description="USP" evidence="3">
    <location>
        <begin position="244"/>
        <end position="685"/>
    </location>
</feature>
<dbReference type="Gene3D" id="3.90.70.10">
    <property type="entry name" value="Cysteine proteinases"/>
    <property type="match status" value="2"/>
</dbReference>
<keyword evidence="1" id="KW-0645">Protease</keyword>
<dbReference type="Pfam" id="PF06337">
    <property type="entry name" value="DUSP"/>
    <property type="match status" value="1"/>
</dbReference>
<dbReference type="RefSeq" id="XP_001309888.1">
    <property type="nucleotide sequence ID" value="XM_001309887.1"/>
</dbReference>
<gene>
    <name evidence="5" type="ORF">TVAG_414390</name>
</gene>
<evidence type="ECO:0000256" key="2">
    <source>
        <dbReference type="SAM" id="MobiDB-lite"/>
    </source>
</evidence>
<evidence type="ECO:0000313" key="5">
    <source>
        <dbReference type="EMBL" id="EAX96958.1"/>
    </source>
</evidence>
<dbReference type="InParanoid" id="A2FDQ8"/>
<dbReference type="PROSITE" id="PS00972">
    <property type="entry name" value="USP_1"/>
    <property type="match status" value="1"/>
</dbReference>
<evidence type="ECO:0000313" key="6">
    <source>
        <dbReference type="Proteomes" id="UP000001542"/>
    </source>
</evidence>
<dbReference type="KEGG" id="tva:4754735"/>
<sequence length="690" mass="78001">MNKKLSDLRNAIKRIRFKPGEPAYLVSMSFFNELEQSAKTNFPVTIIDNSSLFKKETFKPNLKEGVDYITVNQDIWDSLQMEYEIKREARVKVLDNGHPELYPLNITVTYKNQSRSMIISRNADMSNLLLRVIMEFMIPQDQPFDLYTTSSKEPLPLEGNVVDVLKSNYKVDVRPVERKKSDAPEKVKGIKTLYQTFTPEKTTNQENISQEQTSAEKESEKNDENDEQQTATQPEMEKPKVKPCGMLNLGNTCYLNASIQCLASIPQFVPALQSVDSPQHKITHALNFVLNTLHERTNASFDPTNFKSQLGEFIPLTRGFEQQDAHEFTTALIEKLQSEVPSVASLFFGRMIFQTVCDNCHKVTESTEAFTSLSLPVASARRVSFVPWSMDSPMTKMFQPPKTINHILVGDENEHYKIIEWPALNFDDVYALEIPQNMKSNKSLAIVRVRTTDGGHFLTSPILVEVPLGEKVSPTRLVGIVGSRINNLWVKEFQQQATQNWRIAVGYERFKKPQEGLLCSEEIVVEVKSSFTFPEKGFKDIRSNYSLTTASLSDLITTFLAPSRLDQNNTWKCPYCEESTRAVRTAQIVSSPDVLLVQLKRFSVGKLKVDRDATSVELPQNIELAGKSFVLRGVANHSGGTGAGHYTALCKRGNFVFNFNDSKVSVSQGFPAESYGAYVLFYSVECEEKQ</sequence>
<evidence type="ECO:0000256" key="1">
    <source>
        <dbReference type="RuleBase" id="RU366025"/>
    </source>
</evidence>
<dbReference type="EC" id="3.4.19.12" evidence="1"/>
<feature type="compositionally biased region" description="Polar residues" evidence="2">
    <location>
        <begin position="194"/>
        <end position="213"/>
    </location>
</feature>
<dbReference type="STRING" id="5722.A2FDQ8"/>
<feature type="region of interest" description="Disordered" evidence="2">
    <location>
        <begin position="194"/>
        <end position="241"/>
    </location>
</feature>
<dbReference type="SUPFAM" id="SSF143791">
    <property type="entry name" value="DUSP-like"/>
    <property type="match status" value="1"/>
</dbReference>
<reference evidence="5" key="2">
    <citation type="journal article" date="2007" name="Science">
        <title>Draft genome sequence of the sexually transmitted pathogen Trichomonas vaginalis.</title>
        <authorList>
            <person name="Carlton J.M."/>
            <person name="Hirt R.P."/>
            <person name="Silva J.C."/>
            <person name="Delcher A.L."/>
            <person name="Schatz M."/>
            <person name="Zhao Q."/>
            <person name="Wortman J.R."/>
            <person name="Bidwell S.L."/>
            <person name="Alsmark U.C.M."/>
            <person name="Besteiro S."/>
            <person name="Sicheritz-Ponten T."/>
            <person name="Noel C.J."/>
            <person name="Dacks J.B."/>
            <person name="Foster P.G."/>
            <person name="Simillion C."/>
            <person name="Van de Peer Y."/>
            <person name="Miranda-Saavedra D."/>
            <person name="Barton G.J."/>
            <person name="Westrop G.D."/>
            <person name="Mueller S."/>
            <person name="Dessi D."/>
            <person name="Fiori P.L."/>
            <person name="Ren Q."/>
            <person name="Paulsen I."/>
            <person name="Zhang H."/>
            <person name="Bastida-Corcuera F.D."/>
            <person name="Simoes-Barbosa A."/>
            <person name="Brown M.T."/>
            <person name="Hayes R.D."/>
            <person name="Mukherjee M."/>
            <person name="Okumura C.Y."/>
            <person name="Schneider R."/>
            <person name="Smith A.J."/>
            <person name="Vanacova S."/>
            <person name="Villalvazo M."/>
            <person name="Haas B.J."/>
            <person name="Pertea M."/>
            <person name="Feldblyum T.V."/>
            <person name="Utterback T.R."/>
            <person name="Shu C.L."/>
            <person name="Osoegawa K."/>
            <person name="de Jong P.J."/>
            <person name="Hrdy I."/>
            <person name="Horvathova L."/>
            <person name="Zubacova Z."/>
            <person name="Dolezal P."/>
            <person name="Malik S.B."/>
            <person name="Logsdon J.M. Jr."/>
            <person name="Henze K."/>
            <person name="Gupta A."/>
            <person name="Wang C.C."/>
            <person name="Dunne R.L."/>
            <person name="Upcroft J.A."/>
            <person name="Upcroft P."/>
            <person name="White O."/>
            <person name="Salzberg S.L."/>
            <person name="Tang P."/>
            <person name="Chiu C.-H."/>
            <person name="Lee Y.-S."/>
            <person name="Embley T.M."/>
            <person name="Coombs G.H."/>
            <person name="Mottram J.C."/>
            <person name="Tachezy J."/>
            <person name="Fraser-Liggett C.M."/>
            <person name="Johnson P.J."/>
        </authorList>
    </citation>
    <scope>NUCLEOTIDE SEQUENCE [LARGE SCALE GENOMIC DNA]</scope>
    <source>
        <strain evidence="5">G3</strain>
    </source>
</reference>
<dbReference type="GO" id="GO:0004843">
    <property type="term" value="F:cysteine-type deubiquitinase activity"/>
    <property type="evidence" value="ECO:0007669"/>
    <property type="project" value="UniProtKB-UniRule"/>
</dbReference>
<keyword evidence="6" id="KW-1185">Reference proteome</keyword>
<dbReference type="InterPro" id="IPR006615">
    <property type="entry name" value="Pept_C19_DUSP"/>
</dbReference>
<keyword evidence="1" id="KW-0788">Thiol protease</keyword>
<feature type="domain" description="DUSP" evidence="4">
    <location>
        <begin position="1"/>
        <end position="96"/>
    </location>
</feature>
<dbReference type="InterPro" id="IPR035927">
    <property type="entry name" value="DUSP-like_sf"/>
</dbReference>
<dbReference type="VEuPathDB" id="TrichDB:TVAG_414390"/>
<dbReference type="InterPro" id="IPR028889">
    <property type="entry name" value="USP"/>
</dbReference>
<keyword evidence="1 5" id="KW-0378">Hydrolase</keyword>
<dbReference type="InterPro" id="IPR038765">
    <property type="entry name" value="Papain-like_cys_pep_sf"/>
</dbReference>
<dbReference type="PROSITE" id="PS00973">
    <property type="entry name" value="USP_2"/>
    <property type="match status" value="1"/>
</dbReference>
<dbReference type="Proteomes" id="UP000001542">
    <property type="component" value="Unassembled WGS sequence"/>
</dbReference>
<dbReference type="PANTHER" id="PTHR24006:SF937">
    <property type="entry name" value="UBIQUITIN CARBOXYL-TERMINAL HYDROLASE"/>
    <property type="match status" value="1"/>
</dbReference>
<accession>A2FDQ8</accession>
<dbReference type="Pfam" id="PF00443">
    <property type="entry name" value="UCH"/>
    <property type="match status" value="1"/>
</dbReference>
<dbReference type="GO" id="GO:0007265">
    <property type="term" value="P:Ras protein signal transduction"/>
    <property type="evidence" value="ECO:0000318"/>
    <property type="project" value="GO_Central"/>
</dbReference>
<dbReference type="PROSITE" id="PS50235">
    <property type="entry name" value="USP_3"/>
    <property type="match status" value="1"/>
</dbReference>
<dbReference type="OrthoDB" id="333239at2759"/>
<dbReference type="eggNOG" id="KOG1870">
    <property type="taxonomic scope" value="Eukaryota"/>
</dbReference>
<reference evidence="5" key="1">
    <citation type="submission" date="2006-10" db="EMBL/GenBank/DDBJ databases">
        <authorList>
            <person name="Amadeo P."/>
            <person name="Zhao Q."/>
            <person name="Wortman J."/>
            <person name="Fraser-Liggett C."/>
            <person name="Carlton J."/>
        </authorList>
    </citation>
    <scope>NUCLEOTIDE SEQUENCE</scope>
    <source>
        <strain evidence="5">G3</strain>
    </source>
</reference>
<dbReference type="InterPro" id="IPR018200">
    <property type="entry name" value="USP_CS"/>
</dbReference>
<name>A2FDQ8_TRIV3</name>
<dbReference type="PROSITE" id="PS51283">
    <property type="entry name" value="DUSP"/>
    <property type="match status" value="1"/>
</dbReference>
<protein>
    <recommendedName>
        <fullName evidence="1">Ubiquitin carboxyl-terminal hydrolase</fullName>
        <ecNumber evidence="1">3.4.19.12</ecNumber>
    </recommendedName>
</protein>
<dbReference type="PANTHER" id="PTHR24006">
    <property type="entry name" value="UBIQUITIN CARBOXYL-TERMINAL HYDROLASE"/>
    <property type="match status" value="1"/>
</dbReference>
<dbReference type="InterPro" id="IPR050164">
    <property type="entry name" value="Peptidase_C19"/>
</dbReference>
<dbReference type="GO" id="GO:0007032">
    <property type="term" value="P:endosome organization"/>
    <property type="evidence" value="ECO:0000318"/>
    <property type="project" value="GO_Central"/>
</dbReference>
<dbReference type="VEuPathDB" id="TrichDB:TVAGG3_0563110"/>
<dbReference type="GO" id="GO:0006508">
    <property type="term" value="P:proteolysis"/>
    <property type="evidence" value="ECO:0007669"/>
    <property type="project" value="UniProtKB-KW"/>
</dbReference>
<dbReference type="Gene3D" id="3.30.2230.10">
    <property type="entry name" value="DUSP-like"/>
    <property type="match status" value="1"/>
</dbReference>
<proteinExistence type="inferred from homology"/>
<keyword evidence="1" id="KW-0833">Ubl conjugation pathway</keyword>
<comment type="similarity">
    <text evidence="1">Belongs to the peptidase C19 family.</text>
</comment>
<evidence type="ECO:0000259" key="3">
    <source>
        <dbReference type="PROSITE" id="PS50235"/>
    </source>
</evidence>
<organism evidence="5 6">
    <name type="scientific">Trichomonas vaginalis (strain ATCC PRA-98 / G3)</name>
    <dbReference type="NCBI Taxonomy" id="412133"/>
    <lineage>
        <taxon>Eukaryota</taxon>
        <taxon>Metamonada</taxon>
        <taxon>Parabasalia</taxon>
        <taxon>Trichomonadida</taxon>
        <taxon>Trichomonadidae</taxon>
        <taxon>Trichomonas</taxon>
    </lineage>
</organism>
<evidence type="ECO:0000259" key="4">
    <source>
        <dbReference type="PROSITE" id="PS51283"/>
    </source>
</evidence>
<dbReference type="SMR" id="A2FDQ8"/>
<comment type="catalytic activity">
    <reaction evidence="1">
        <text>Thiol-dependent hydrolysis of ester, thioester, amide, peptide and isopeptide bonds formed by the C-terminal Gly of ubiquitin (a 76-residue protein attached to proteins as an intracellular targeting signal).</text>
        <dbReference type="EC" id="3.4.19.12"/>
    </reaction>
</comment>
<dbReference type="SUPFAM" id="SSF54001">
    <property type="entry name" value="Cysteine proteinases"/>
    <property type="match status" value="1"/>
</dbReference>
<dbReference type="SMART" id="SM00695">
    <property type="entry name" value="DUSP"/>
    <property type="match status" value="1"/>
</dbReference>
<dbReference type="AlphaFoldDB" id="A2FDQ8"/>
<dbReference type="InterPro" id="IPR001394">
    <property type="entry name" value="Peptidase_C19_UCH"/>
</dbReference>